<evidence type="ECO:0000313" key="2">
    <source>
        <dbReference type="Proteomes" id="UP000294927"/>
    </source>
</evidence>
<dbReference type="EMBL" id="SOCP01000015">
    <property type="protein sequence ID" value="TDV43748.1"/>
    <property type="molecule type" value="Genomic_DNA"/>
</dbReference>
<evidence type="ECO:0000313" key="1">
    <source>
        <dbReference type="EMBL" id="TDV43748.1"/>
    </source>
</evidence>
<name>A0A4R7V2Y8_9PSEU</name>
<gene>
    <name evidence="1" type="ORF">CLV71_115212</name>
</gene>
<accession>A0A4R7V2Y8</accession>
<organism evidence="1 2">
    <name type="scientific">Actinophytocola oryzae</name>
    <dbReference type="NCBI Taxonomy" id="502181"/>
    <lineage>
        <taxon>Bacteria</taxon>
        <taxon>Bacillati</taxon>
        <taxon>Actinomycetota</taxon>
        <taxon>Actinomycetes</taxon>
        <taxon>Pseudonocardiales</taxon>
        <taxon>Pseudonocardiaceae</taxon>
    </lineage>
</organism>
<proteinExistence type="predicted"/>
<reference evidence="1 2" key="1">
    <citation type="submission" date="2019-03" db="EMBL/GenBank/DDBJ databases">
        <title>Genomic Encyclopedia of Archaeal and Bacterial Type Strains, Phase II (KMG-II): from individual species to whole genera.</title>
        <authorList>
            <person name="Goeker M."/>
        </authorList>
    </citation>
    <scope>NUCLEOTIDE SEQUENCE [LARGE SCALE GENOMIC DNA]</scope>
    <source>
        <strain evidence="1 2">DSM 45499</strain>
    </source>
</reference>
<keyword evidence="2" id="KW-1185">Reference proteome</keyword>
<protein>
    <submittedName>
        <fullName evidence="1">Uncharacterized protein</fullName>
    </submittedName>
</protein>
<dbReference type="AlphaFoldDB" id="A0A4R7V2Y8"/>
<dbReference type="Proteomes" id="UP000294927">
    <property type="component" value="Unassembled WGS sequence"/>
</dbReference>
<sequence length="151" mass="16969">MLTIPVQFFLNNWVDALTDNEIITYLTLRLMAQAFPGRHAEDGVYLAQEDRIRLFNLDRGFEAHRMLSRYGLIDTIRDRRRNADGTMTKSEEVGAGDIHRFKLDDSVLGQPAIPRVITSLTLFADGADADDAALADAIQRWTANLKNTSTS</sequence>
<comment type="caution">
    <text evidence="1">The sequence shown here is derived from an EMBL/GenBank/DDBJ whole genome shotgun (WGS) entry which is preliminary data.</text>
</comment>